<evidence type="ECO:0000313" key="1">
    <source>
        <dbReference type="EMBL" id="SFV32689.1"/>
    </source>
</evidence>
<name>A0A1I7NDH1_9BACT</name>
<keyword evidence="2" id="KW-1185">Reference proteome</keyword>
<gene>
    <name evidence="1" type="ORF">SAMN05660895_1423</name>
</gene>
<dbReference type="EMBL" id="FPCJ01000001">
    <property type="protein sequence ID" value="SFV32689.1"/>
    <property type="molecule type" value="Genomic_DNA"/>
</dbReference>
<accession>A0A1I7NDH1</accession>
<organism evidence="1 2">
    <name type="scientific">Thermoflavifilum thermophilum</name>
    <dbReference type="NCBI Taxonomy" id="1393122"/>
    <lineage>
        <taxon>Bacteria</taxon>
        <taxon>Pseudomonadati</taxon>
        <taxon>Bacteroidota</taxon>
        <taxon>Chitinophagia</taxon>
        <taxon>Chitinophagales</taxon>
        <taxon>Chitinophagaceae</taxon>
        <taxon>Thermoflavifilum</taxon>
    </lineage>
</organism>
<protein>
    <submittedName>
        <fullName evidence="1">Uncharacterized protein</fullName>
    </submittedName>
</protein>
<proteinExistence type="predicted"/>
<dbReference type="AlphaFoldDB" id="A0A1I7NDH1"/>
<sequence>MPESENYAHRFYLHLFRATFSEYAWLAAKICVTLQVMNARLASGVLSMIVAAHESIYIIRPLNF</sequence>
<evidence type="ECO:0000313" key="2">
    <source>
        <dbReference type="Proteomes" id="UP000199537"/>
    </source>
</evidence>
<dbReference type="STRING" id="1393122.SAMN05660895_1423"/>
<dbReference type="Proteomes" id="UP000199537">
    <property type="component" value="Unassembled WGS sequence"/>
</dbReference>
<reference evidence="2" key="1">
    <citation type="submission" date="2016-10" db="EMBL/GenBank/DDBJ databases">
        <authorList>
            <person name="Varghese N."/>
            <person name="Submissions S."/>
        </authorList>
    </citation>
    <scope>NUCLEOTIDE SEQUENCE [LARGE SCALE GENOMIC DNA]</scope>
    <source>
        <strain evidence="2">DSM 14807</strain>
    </source>
</reference>